<dbReference type="EMBL" id="JANBOJ010000247">
    <property type="protein sequence ID" value="KAJ1720548.1"/>
    <property type="molecule type" value="Genomic_DNA"/>
</dbReference>
<keyword evidence="5" id="KW-1185">Reference proteome</keyword>
<evidence type="ECO:0000313" key="4">
    <source>
        <dbReference type="EMBL" id="KAJ1720548.1"/>
    </source>
</evidence>
<dbReference type="Gene3D" id="3.40.1000.10">
    <property type="entry name" value="Mog1/PsbP, alpha/beta/alpha sandwich"/>
    <property type="match status" value="1"/>
</dbReference>
<dbReference type="Proteomes" id="UP001149813">
    <property type="component" value="Unassembled WGS sequence"/>
</dbReference>
<name>A0A9W7XY41_9FUNG</name>
<evidence type="ECO:0000256" key="3">
    <source>
        <dbReference type="ARBA" id="ARBA00022927"/>
    </source>
</evidence>
<evidence type="ECO:0000313" key="5">
    <source>
        <dbReference type="Proteomes" id="UP001149813"/>
    </source>
</evidence>
<comment type="caution">
    <text evidence="4">The sequence shown here is derived from an EMBL/GenBank/DDBJ whole genome shotgun (WGS) entry which is preliminary data.</text>
</comment>
<accession>A0A9W7XY41</accession>
<keyword evidence="2" id="KW-0813">Transport</keyword>
<proteinExistence type="inferred from homology"/>
<evidence type="ECO:0008006" key="6">
    <source>
        <dbReference type="Google" id="ProtNLM"/>
    </source>
</evidence>
<dbReference type="AlphaFoldDB" id="A0A9W7XY41"/>
<dbReference type="InterPro" id="IPR016123">
    <property type="entry name" value="Mog1/PsbP_a/b/a-sand"/>
</dbReference>
<dbReference type="GO" id="GO:0031267">
    <property type="term" value="F:small GTPase binding"/>
    <property type="evidence" value="ECO:0007669"/>
    <property type="project" value="TreeGrafter"/>
</dbReference>
<dbReference type="Pfam" id="PF04603">
    <property type="entry name" value="Mog1"/>
    <property type="match status" value="1"/>
</dbReference>
<gene>
    <name evidence="4" type="ORF">LPJ53_004827</name>
</gene>
<dbReference type="SUPFAM" id="SSF55724">
    <property type="entry name" value="Mog1p/PsbP-like"/>
    <property type="match status" value="1"/>
</dbReference>
<dbReference type="GO" id="GO:0005634">
    <property type="term" value="C:nucleus"/>
    <property type="evidence" value="ECO:0007669"/>
    <property type="project" value="TreeGrafter"/>
</dbReference>
<sequence>MTLVFPDEKNLVDVSDIRQVPDHQEVFAHKTSDLSLIVEILDRVDKDDCNEALVYHFADVSDINEAKVQVTDKRSVKVDDIEHVTDAAVLSASQAAAKFNEKKAESATVLMALLRVSSKTADVLVTLNNPAGDTTLEKFAGIIQTFRIADMGIFAD</sequence>
<keyword evidence="3" id="KW-0653">Protein transport</keyword>
<reference evidence="4" key="1">
    <citation type="submission" date="2022-07" db="EMBL/GenBank/DDBJ databases">
        <title>Phylogenomic reconstructions and comparative analyses of Kickxellomycotina fungi.</title>
        <authorList>
            <person name="Reynolds N.K."/>
            <person name="Stajich J.E."/>
            <person name="Barry K."/>
            <person name="Grigoriev I.V."/>
            <person name="Crous P."/>
            <person name="Smith M.E."/>
        </authorList>
    </citation>
    <scope>NUCLEOTIDE SEQUENCE</scope>
    <source>
        <strain evidence="4">NBRC 32514</strain>
    </source>
</reference>
<dbReference type="GO" id="GO:0005085">
    <property type="term" value="F:guanyl-nucleotide exchange factor activity"/>
    <property type="evidence" value="ECO:0007669"/>
    <property type="project" value="TreeGrafter"/>
</dbReference>
<protein>
    <recommendedName>
        <fullName evidence="6">Mog1p/PsbP-like protein</fullName>
    </recommendedName>
</protein>
<comment type="similarity">
    <text evidence="1">Belongs to the MOG1 family.</text>
</comment>
<dbReference type="PANTHER" id="PTHR15837:SF0">
    <property type="entry name" value="RAN GUANINE NUCLEOTIDE RELEASE FACTOR"/>
    <property type="match status" value="1"/>
</dbReference>
<evidence type="ECO:0000256" key="1">
    <source>
        <dbReference type="ARBA" id="ARBA00010307"/>
    </source>
</evidence>
<evidence type="ECO:0000256" key="2">
    <source>
        <dbReference type="ARBA" id="ARBA00022448"/>
    </source>
</evidence>
<dbReference type="InterPro" id="IPR007681">
    <property type="entry name" value="Mog1"/>
</dbReference>
<dbReference type="GO" id="GO:0006606">
    <property type="term" value="P:protein import into nucleus"/>
    <property type="evidence" value="ECO:0007669"/>
    <property type="project" value="TreeGrafter"/>
</dbReference>
<dbReference type="PANTHER" id="PTHR15837">
    <property type="entry name" value="RAN GUANINE NUCLEOTIDE RELEASE FACTOR"/>
    <property type="match status" value="1"/>
</dbReference>
<organism evidence="4 5">
    <name type="scientific">Coemansia erecta</name>
    <dbReference type="NCBI Taxonomy" id="147472"/>
    <lineage>
        <taxon>Eukaryota</taxon>
        <taxon>Fungi</taxon>
        <taxon>Fungi incertae sedis</taxon>
        <taxon>Zoopagomycota</taxon>
        <taxon>Kickxellomycotina</taxon>
        <taxon>Kickxellomycetes</taxon>
        <taxon>Kickxellales</taxon>
        <taxon>Kickxellaceae</taxon>
        <taxon>Coemansia</taxon>
    </lineage>
</organism>
<dbReference type="OrthoDB" id="10255285at2759"/>